<keyword evidence="3" id="KW-1185">Reference proteome</keyword>
<dbReference type="Proteomes" id="UP000276133">
    <property type="component" value="Unassembled WGS sequence"/>
</dbReference>
<evidence type="ECO:0000313" key="3">
    <source>
        <dbReference type="Proteomes" id="UP000276133"/>
    </source>
</evidence>
<keyword evidence="1" id="KW-0812">Transmembrane</keyword>
<dbReference type="AlphaFoldDB" id="A0A3M7QCV0"/>
<organism evidence="2 3">
    <name type="scientific">Brachionus plicatilis</name>
    <name type="common">Marine rotifer</name>
    <name type="synonym">Brachionus muelleri</name>
    <dbReference type="NCBI Taxonomy" id="10195"/>
    <lineage>
        <taxon>Eukaryota</taxon>
        <taxon>Metazoa</taxon>
        <taxon>Spiralia</taxon>
        <taxon>Gnathifera</taxon>
        <taxon>Rotifera</taxon>
        <taxon>Eurotatoria</taxon>
        <taxon>Monogononta</taxon>
        <taxon>Pseudotrocha</taxon>
        <taxon>Ploima</taxon>
        <taxon>Brachionidae</taxon>
        <taxon>Brachionus</taxon>
    </lineage>
</organism>
<gene>
    <name evidence="2" type="ORF">BpHYR1_048260</name>
</gene>
<dbReference type="EMBL" id="REGN01006539">
    <property type="protein sequence ID" value="RNA09123.1"/>
    <property type="molecule type" value="Genomic_DNA"/>
</dbReference>
<protein>
    <submittedName>
        <fullName evidence="2">Uncharacterized protein</fullName>
    </submittedName>
</protein>
<keyword evidence="1" id="KW-1133">Transmembrane helix</keyword>
<feature type="transmembrane region" description="Helical" evidence="1">
    <location>
        <begin position="27"/>
        <end position="44"/>
    </location>
</feature>
<sequence>MSSETKISPFKAYIQSLIYFGMENMSFVPQISVFVPFLFITYLNDSPVNRQLFLPLKTTEKK</sequence>
<reference evidence="2 3" key="1">
    <citation type="journal article" date="2018" name="Sci. Rep.">
        <title>Genomic signatures of local adaptation to the degree of environmental predictability in rotifers.</title>
        <authorList>
            <person name="Franch-Gras L."/>
            <person name="Hahn C."/>
            <person name="Garcia-Roger E.M."/>
            <person name="Carmona M.J."/>
            <person name="Serra M."/>
            <person name="Gomez A."/>
        </authorList>
    </citation>
    <scope>NUCLEOTIDE SEQUENCE [LARGE SCALE GENOMIC DNA]</scope>
    <source>
        <strain evidence="2">HYR1</strain>
    </source>
</reference>
<name>A0A3M7QCV0_BRAPC</name>
<proteinExistence type="predicted"/>
<comment type="caution">
    <text evidence="2">The sequence shown here is derived from an EMBL/GenBank/DDBJ whole genome shotgun (WGS) entry which is preliminary data.</text>
</comment>
<evidence type="ECO:0000256" key="1">
    <source>
        <dbReference type="SAM" id="Phobius"/>
    </source>
</evidence>
<accession>A0A3M7QCV0</accession>
<keyword evidence="1" id="KW-0472">Membrane</keyword>
<evidence type="ECO:0000313" key="2">
    <source>
        <dbReference type="EMBL" id="RNA09123.1"/>
    </source>
</evidence>